<evidence type="ECO:0000256" key="5">
    <source>
        <dbReference type="ARBA" id="ARBA00022516"/>
    </source>
</evidence>
<name>A0A1E2VBN0_9GAMM</name>
<dbReference type="UniPathway" id="UPA00973"/>
<dbReference type="GO" id="GO:0009245">
    <property type="term" value="P:lipid A biosynthetic process"/>
    <property type="evidence" value="ECO:0007669"/>
    <property type="project" value="UniProtKB-UniRule"/>
</dbReference>
<comment type="pathway">
    <text evidence="11">Bacterial outer membrane biogenesis; LPS lipid A biosynthesis.</text>
</comment>
<keyword evidence="6 11" id="KW-0441">Lipid A biosynthesis</keyword>
<evidence type="ECO:0000256" key="10">
    <source>
        <dbReference type="ARBA" id="ARBA00048975"/>
    </source>
</evidence>
<evidence type="ECO:0000256" key="4">
    <source>
        <dbReference type="ARBA" id="ARBA00020902"/>
    </source>
</evidence>
<comment type="function">
    <text evidence="1 11">Condensation of UDP-2,3-diacylglucosamine and 2,3-diacylglucosamine-1-phosphate to form lipid A disaccharide, a precursor of lipid A, a phosphorylated glycolipid that anchors the lipopolysaccharide to the outer membrane of the cell.</text>
</comment>
<protein>
    <recommendedName>
        <fullName evidence="4 11">Lipid-A-disaccharide synthase</fullName>
        <ecNumber evidence="3 11">2.4.1.182</ecNumber>
    </recommendedName>
</protein>
<dbReference type="STRING" id="197479.BFW38_12610"/>
<keyword evidence="5 11" id="KW-0444">Lipid biosynthesis</keyword>
<dbReference type="PANTHER" id="PTHR30372">
    <property type="entry name" value="LIPID-A-DISACCHARIDE SYNTHASE"/>
    <property type="match status" value="1"/>
</dbReference>
<dbReference type="SUPFAM" id="SSF53756">
    <property type="entry name" value="UDP-Glycosyltransferase/glycogen phosphorylase"/>
    <property type="match status" value="1"/>
</dbReference>
<evidence type="ECO:0000256" key="11">
    <source>
        <dbReference type="HAMAP-Rule" id="MF_00392"/>
    </source>
</evidence>
<dbReference type="HAMAP" id="MF_00392">
    <property type="entry name" value="LpxB"/>
    <property type="match status" value="1"/>
</dbReference>
<dbReference type="OrthoDB" id="9801642at2"/>
<dbReference type="Pfam" id="PF02684">
    <property type="entry name" value="LpxB"/>
    <property type="match status" value="1"/>
</dbReference>
<keyword evidence="8 11" id="KW-0808">Transferase</keyword>
<comment type="similarity">
    <text evidence="2 11">Belongs to the LpxB family.</text>
</comment>
<dbReference type="InterPro" id="IPR003835">
    <property type="entry name" value="Glyco_trans_19"/>
</dbReference>
<gene>
    <name evidence="11" type="primary">lpxB</name>
    <name evidence="12" type="ORF">BFW38_12610</name>
</gene>
<dbReference type="EC" id="2.4.1.182" evidence="3 11"/>
<dbReference type="GO" id="GO:0016020">
    <property type="term" value="C:membrane"/>
    <property type="evidence" value="ECO:0007669"/>
    <property type="project" value="GOC"/>
</dbReference>
<proteinExistence type="inferred from homology"/>
<sequence>MASPPSLKVYLVAGEVSGDILGADLMHALQARYPQVEFRGLGGEGMIAAGLTSLYPLETLSVMGLVEVLKHLPRLIKVRRHLYQDALAWGADLMVGIDAPDFTLGLEKKLRQTGVKTVHYVSPSVWAWRQGRIKGIRKSVDLMLTLLPFEAEFYHQHKVPVAFVGHPTADRLPLTPDRESARHQLALPLSSPILALLPGSRGSEVERMAPIFLTTAQQLKAHYPALRFLLPAATPARYQQLSELLKEIPVDDLQLLEGQADQALTAADCALLASGTVALEAMLCKTPMVVAYRLAPMTWWLAQKLVKTPYISLPNLLAQSSLVPERLQDQASPDQLSQDIQQWLDDPAQREALTRTFTELHAQLKQGAGQKAAQAITELMEGDH</sequence>
<evidence type="ECO:0000256" key="1">
    <source>
        <dbReference type="ARBA" id="ARBA00002056"/>
    </source>
</evidence>
<dbReference type="GO" id="GO:0008915">
    <property type="term" value="F:lipid-A-disaccharide synthase activity"/>
    <property type="evidence" value="ECO:0007669"/>
    <property type="project" value="UniProtKB-UniRule"/>
</dbReference>
<dbReference type="GO" id="GO:0005543">
    <property type="term" value="F:phospholipid binding"/>
    <property type="evidence" value="ECO:0007669"/>
    <property type="project" value="TreeGrafter"/>
</dbReference>
<evidence type="ECO:0000256" key="9">
    <source>
        <dbReference type="ARBA" id="ARBA00023098"/>
    </source>
</evidence>
<evidence type="ECO:0000313" key="13">
    <source>
        <dbReference type="Proteomes" id="UP000094291"/>
    </source>
</evidence>
<keyword evidence="7 11" id="KW-0328">Glycosyltransferase</keyword>
<comment type="caution">
    <text evidence="12">The sequence shown here is derived from an EMBL/GenBank/DDBJ whole genome shotgun (WGS) entry which is preliminary data.</text>
</comment>
<dbReference type="RefSeq" id="WP_068999215.1">
    <property type="nucleotide sequence ID" value="NZ_MDTQ01000001.1"/>
</dbReference>
<reference evidence="12 13" key="1">
    <citation type="submission" date="2016-08" db="EMBL/GenBank/DDBJ databases">
        <authorList>
            <person name="Seilhamer J.J."/>
        </authorList>
    </citation>
    <scope>NUCLEOTIDE SEQUENCE [LARGE SCALE GENOMIC DNA]</scope>
    <source>
        <strain evidence="12 13">PH27A</strain>
    </source>
</reference>
<keyword evidence="9 11" id="KW-0443">Lipid metabolism</keyword>
<evidence type="ECO:0000256" key="7">
    <source>
        <dbReference type="ARBA" id="ARBA00022676"/>
    </source>
</evidence>
<dbReference type="Gene3D" id="3.40.50.2000">
    <property type="entry name" value="Glycogen Phosphorylase B"/>
    <property type="match status" value="1"/>
</dbReference>
<comment type="catalytic activity">
    <reaction evidence="10 11">
        <text>a lipid X + a UDP-2-N,3-O-bis[(3R)-3-hydroxyacyl]-alpha-D-glucosamine = a lipid A disaccharide + UDP + H(+)</text>
        <dbReference type="Rhea" id="RHEA:67828"/>
        <dbReference type="ChEBI" id="CHEBI:15378"/>
        <dbReference type="ChEBI" id="CHEBI:58223"/>
        <dbReference type="ChEBI" id="CHEBI:137748"/>
        <dbReference type="ChEBI" id="CHEBI:176338"/>
        <dbReference type="ChEBI" id="CHEBI:176343"/>
        <dbReference type="EC" id="2.4.1.182"/>
    </reaction>
</comment>
<evidence type="ECO:0000256" key="6">
    <source>
        <dbReference type="ARBA" id="ARBA00022556"/>
    </source>
</evidence>
<evidence type="ECO:0000256" key="3">
    <source>
        <dbReference type="ARBA" id="ARBA00012687"/>
    </source>
</evidence>
<dbReference type="NCBIfam" id="TIGR00215">
    <property type="entry name" value="lpxB"/>
    <property type="match status" value="1"/>
</dbReference>
<organism evidence="12 13">
    <name type="scientific">Terasakiispira papahanaumokuakeensis</name>
    <dbReference type="NCBI Taxonomy" id="197479"/>
    <lineage>
        <taxon>Bacteria</taxon>
        <taxon>Pseudomonadati</taxon>
        <taxon>Pseudomonadota</taxon>
        <taxon>Gammaproteobacteria</taxon>
        <taxon>Oceanospirillales</taxon>
        <taxon>Terasakiispira</taxon>
    </lineage>
</organism>
<dbReference type="EMBL" id="MDTQ01000001">
    <property type="protein sequence ID" value="ODC04246.1"/>
    <property type="molecule type" value="Genomic_DNA"/>
</dbReference>
<dbReference type="Proteomes" id="UP000094291">
    <property type="component" value="Unassembled WGS sequence"/>
</dbReference>
<evidence type="ECO:0000313" key="12">
    <source>
        <dbReference type="EMBL" id="ODC04246.1"/>
    </source>
</evidence>
<keyword evidence="13" id="KW-1185">Reference proteome</keyword>
<evidence type="ECO:0000256" key="2">
    <source>
        <dbReference type="ARBA" id="ARBA00007868"/>
    </source>
</evidence>
<accession>A0A1E2VBN0</accession>
<dbReference type="PANTHER" id="PTHR30372:SF4">
    <property type="entry name" value="LIPID-A-DISACCHARIDE SYNTHASE, MITOCHONDRIAL-RELATED"/>
    <property type="match status" value="1"/>
</dbReference>
<evidence type="ECO:0000256" key="8">
    <source>
        <dbReference type="ARBA" id="ARBA00022679"/>
    </source>
</evidence>
<dbReference type="AlphaFoldDB" id="A0A1E2VBN0"/>